<proteinExistence type="predicted"/>
<evidence type="ECO:0000256" key="13">
    <source>
        <dbReference type="ARBA" id="ARBA00023136"/>
    </source>
</evidence>
<feature type="transmembrane region" description="Helical" evidence="14">
    <location>
        <begin position="12"/>
        <end position="33"/>
    </location>
</feature>
<evidence type="ECO:0000256" key="5">
    <source>
        <dbReference type="ARBA" id="ARBA00022553"/>
    </source>
</evidence>
<name>A0A427TXH3_9BACI</name>
<feature type="domain" description="Histidine kinase" evidence="15">
    <location>
        <begin position="122"/>
        <end position="333"/>
    </location>
</feature>
<keyword evidence="8" id="KW-0547">Nucleotide-binding</keyword>
<dbReference type="SMART" id="SM00387">
    <property type="entry name" value="HATPase_c"/>
    <property type="match status" value="1"/>
</dbReference>
<dbReference type="InterPro" id="IPR050351">
    <property type="entry name" value="BphY/WalK/GraS-like"/>
</dbReference>
<keyword evidence="13 14" id="KW-0472">Membrane</keyword>
<evidence type="ECO:0000256" key="10">
    <source>
        <dbReference type="ARBA" id="ARBA00022840"/>
    </source>
</evidence>
<comment type="subcellular location">
    <subcellularLocation>
        <location evidence="2">Cell membrane</location>
        <topology evidence="2">Multi-pass membrane protein</topology>
    </subcellularLocation>
</comment>
<dbReference type="Pfam" id="PF02518">
    <property type="entry name" value="HATPase_c"/>
    <property type="match status" value="1"/>
</dbReference>
<evidence type="ECO:0000256" key="14">
    <source>
        <dbReference type="SAM" id="Phobius"/>
    </source>
</evidence>
<dbReference type="Gene3D" id="3.30.565.10">
    <property type="entry name" value="Histidine kinase-like ATPase, C-terminal domain"/>
    <property type="match status" value="1"/>
</dbReference>
<evidence type="ECO:0000313" key="17">
    <source>
        <dbReference type="Proteomes" id="UP000279911"/>
    </source>
</evidence>
<dbReference type="PROSITE" id="PS50109">
    <property type="entry name" value="HIS_KIN"/>
    <property type="match status" value="1"/>
</dbReference>
<dbReference type="OrthoDB" id="9780487at2"/>
<keyword evidence="10" id="KW-0067">ATP-binding</keyword>
<dbReference type="InterPro" id="IPR003594">
    <property type="entry name" value="HATPase_dom"/>
</dbReference>
<accession>A0A427TXH3</accession>
<keyword evidence="11 14" id="KW-1133">Transmembrane helix</keyword>
<dbReference type="AlphaFoldDB" id="A0A427TXH3"/>
<keyword evidence="5" id="KW-0597">Phosphoprotein</keyword>
<dbReference type="CDD" id="cd00082">
    <property type="entry name" value="HisKA"/>
    <property type="match status" value="1"/>
</dbReference>
<dbReference type="Proteomes" id="UP000279911">
    <property type="component" value="Unassembled WGS sequence"/>
</dbReference>
<dbReference type="Gene3D" id="1.10.287.130">
    <property type="match status" value="1"/>
</dbReference>
<dbReference type="PANTHER" id="PTHR45453">
    <property type="entry name" value="PHOSPHATE REGULON SENSOR PROTEIN PHOR"/>
    <property type="match status" value="1"/>
</dbReference>
<dbReference type="InterPro" id="IPR036890">
    <property type="entry name" value="HATPase_C_sf"/>
</dbReference>
<keyword evidence="7 14" id="KW-0812">Transmembrane</keyword>
<feature type="transmembrane region" description="Helical" evidence="14">
    <location>
        <begin position="45"/>
        <end position="64"/>
    </location>
</feature>
<dbReference type="PRINTS" id="PR00344">
    <property type="entry name" value="BCTRLSENSOR"/>
</dbReference>
<dbReference type="PANTHER" id="PTHR45453:SF2">
    <property type="entry name" value="HISTIDINE KINASE"/>
    <property type="match status" value="1"/>
</dbReference>
<dbReference type="GO" id="GO:0000155">
    <property type="term" value="F:phosphorelay sensor kinase activity"/>
    <property type="evidence" value="ECO:0007669"/>
    <property type="project" value="InterPro"/>
</dbReference>
<evidence type="ECO:0000256" key="11">
    <source>
        <dbReference type="ARBA" id="ARBA00022989"/>
    </source>
</evidence>
<evidence type="ECO:0000256" key="4">
    <source>
        <dbReference type="ARBA" id="ARBA00022475"/>
    </source>
</evidence>
<evidence type="ECO:0000256" key="9">
    <source>
        <dbReference type="ARBA" id="ARBA00022777"/>
    </source>
</evidence>
<evidence type="ECO:0000256" key="1">
    <source>
        <dbReference type="ARBA" id="ARBA00000085"/>
    </source>
</evidence>
<dbReference type="GO" id="GO:0004721">
    <property type="term" value="F:phosphoprotein phosphatase activity"/>
    <property type="evidence" value="ECO:0007669"/>
    <property type="project" value="TreeGrafter"/>
</dbReference>
<sequence>MIRTLFFMFIKDRLLLILFYIINIVCVVLFFHLSEPANKEYFYPLSIGLFFLTVYLLIDWFRFYPAHRTIAMLMQGQNVDFTAHTMEQKAFQQLLHKLVNEYTKENNQLKEHSKERIHFLSHWMHHLKTPVSVIELILHNEEKTETMEKIHEENRRLHNSIEQGLTMIRMDQFGNDFEVQNVDLLASLRKLINARKKEWIYQSVFPAIESNGEHAMIITDPKWNEIMIDQIITNAIKYSSLKEGSKKLVFKIEKKGDHIELSIIDEGAGIPEYDLERVFQPFFTGENGRQHRNSTGIGLYLSKKIADKMGAGITIHSKYREGTTVTLRWLAGQRG</sequence>
<keyword evidence="12" id="KW-0902">Two-component regulatory system</keyword>
<gene>
    <name evidence="16" type="ORF">EJA10_02545</name>
</gene>
<dbReference type="EMBL" id="RSFW01000003">
    <property type="protein sequence ID" value="RSD29006.1"/>
    <property type="molecule type" value="Genomic_DNA"/>
</dbReference>
<evidence type="ECO:0000256" key="12">
    <source>
        <dbReference type="ARBA" id="ARBA00023012"/>
    </source>
</evidence>
<keyword evidence="6" id="KW-0808">Transferase</keyword>
<dbReference type="InterPro" id="IPR005467">
    <property type="entry name" value="His_kinase_dom"/>
</dbReference>
<comment type="caution">
    <text evidence="16">The sequence shown here is derived from an EMBL/GenBank/DDBJ whole genome shotgun (WGS) entry which is preliminary data.</text>
</comment>
<reference evidence="17" key="1">
    <citation type="submission" date="2018-12" db="EMBL/GenBank/DDBJ databases">
        <title>Bacillus chawlae sp. nov., Bacillus glennii sp. nov., and Bacillus saganii sp. nov. Isolated from the Vehicle Assembly Building at Kennedy Space Center where the Viking Spacecraft were Assembled.</title>
        <authorList>
            <person name="Seuylemezian A."/>
            <person name="Vaishampayan P."/>
        </authorList>
    </citation>
    <scope>NUCLEOTIDE SEQUENCE [LARGE SCALE GENOMIC DNA]</scope>
    <source>
        <strain evidence="17">DSM 13966</strain>
    </source>
</reference>
<dbReference type="GO" id="GO:0005886">
    <property type="term" value="C:plasma membrane"/>
    <property type="evidence" value="ECO:0007669"/>
    <property type="project" value="UniProtKB-SubCell"/>
</dbReference>
<evidence type="ECO:0000313" key="16">
    <source>
        <dbReference type="EMBL" id="RSD29006.1"/>
    </source>
</evidence>
<evidence type="ECO:0000256" key="6">
    <source>
        <dbReference type="ARBA" id="ARBA00022679"/>
    </source>
</evidence>
<dbReference type="GO" id="GO:0016036">
    <property type="term" value="P:cellular response to phosphate starvation"/>
    <property type="evidence" value="ECO:0007669"/>
    <property type="project" value="TreeGrafter"/>
</dbReference>
<comment type="catalytic activity">
    <reaction evidence="1">
        <text>ATP + protein L-histidine = ADP + protein N-phospho-L-histidine.</text>
        <dbReference type="EC" id="2.7.13.3"/>
    </reaction>
</comment>
<dbReference type="InterPro" id="IPR003661">
    <property type="entry name" value="HisK_dim/P_dom"/>
</dbReference>
<evidence type="ECO:0000256" key="2">
    <source>
        <dbReference type="ARBA" id="ARBA00004651"/>
    </source>
</evidence>
<keyword evidence="4" id="KW-1003">Cell membrane</keyword>
<dbReference type="InterPro" id="IPR004358">
    <property type="entry name" value="Sig_transdc_His_kin-like_C"/>
</dbReference>
<dbReference type="SUPFAM" id="SSF47384">
    <property type="entry name" value="Homodimeric domain of signal transducing histidine kinase"/>
    <property type="match status" value="1"/>
</dbReference>
<dbReference type="SUPFAM" id="SSF55874">
    <property type="entry name" value="ATPase domain of HSP90 chaperone/DNA topoisomerase II/histidine kinase"/>
    <property type="match status" value="1"/>
</dbReference>
<evidence type="ECO:0000256" key="7">
    <source>
        <dbReference type="ARBA" id="ARBA00022692"/>
    </source>
</evidence>
<keyword evidence="9 16" id="KW-0418">Kinase</keyword>
<organism evidence="16 17">
    <name type="scientific">Mesobacillus subterraneus</name>
    <dbReference type="NCBI Taxonomy" id="285983"/>
    <lineage>
        <taxon>Bacteria</taxon>
        <taxon>Bacillati</taxon>
        <taxon>Bacillota</taxon>
        <taxon>Bacilli</taxon>
        <taxon>Bacillales</taxon>
        <taxon>Bacillaceae</taxon>
        <taxon>Mesobacillus</taxon>
    </lineage>
</organism>
<dbReference type="GO" id="GO:0005524">
    <property type="term" value="F:ATP binding"/>
    <property type="evidence" value="ECO:0007669"/>
    <property type="project" value="UniProtKB-KW"/>
</dbReference>
<dbReference type="EC" id="2.7.13.3" evidence="3"/>
<dbReference type="InterPro" id="IPR036097">
    <property type="entry name" value="HisK_dim/P_sf"/>
</dbReference>
<protein>
    <recommendedName>
        <fullName evidence="3">histidine kinase</fullName>
        <ecNumber evidence="3">2.7.13.3</ecNumber>
    </recommendedName>
</protein>
<evidence type="ECO:0000256" key="3">
    <source>
        <dbReference type="ARBA" id="ARBA00012438"/>
    </source>
</evidence>
<evidence type="ECO:0000259" key="15">
    <source>
        <dbReference type="PROSITE" id="PS50109"/>
    </source>
</evidence>
<evidence type="ECO:0000256" key="8">
    <source>
        <dbReference type="ARBA" id="ARBA00022741"/>
    </source>
</evidence>
<dbReference type="RefSeq" id="WP_125478439.1">
    <property type="nucleotide sequence ID" value="NZ_RSFW01000003.1"/>
</dbReference>